<dbReference type="EMBL" id="CP110257">
    <property type="protein sequence ID" value="UZD55850.1"/>
    <property type="molecule type" value="Genomic_DNA"/>
</dbReference>
<dbReference type="HAMAP" id="MF_00337">
    <property type="entry name" value="Exonuc_7_S"/>
    <property type="match status" value="1"/>
</dbReference>
<dbReference type="PIRSF" id="PIRSF006488">
    <property type="entry name" value="Exonuc_VII_S"/>
    <property type="match status" value="1"/>
</dbReference>
<keyword evidence="8" id="KW-1185">Reference proteome</keyword>
<accession>A0ABY6MV13</accession>
<dbReference type="Gene3D" id="1.10.287.1040">
    <property type="entry name" value="Exonuclease VII, small subunit"/>
    <property type="match status" value="1"/>
</dbReference>
<dbReference type="RefSeq" id="WP_264893603.1">
    <property type="nucleotide sequence ID" value="NZ_CP110257.1"/>
</dbReference>
<evidence type="ECO:0000256" key="4">
    <source>
        <dbReference type="ARBA" id="ARBA00022801"/>
    </source>
</evidence>
<dbReference type="GO" id="GO:0008855">
    <property type="term" value="F:exodeoxyribonuclease VII activity"/>
    <property type="evidence" value="ECO:0007669"/>
    <property type="project" value="UniProtKB-EC"/>
</dbReference>
<dbReference type="NCBIfam" id="TIGR01280">
    <property type="entry name" value="xseB"/>
    <property type="match status" value="1"/>
</dbReference>
<proteinExistence type="inferred from homology"/>
<evidence type="ECO:0000313" key="7">
    <source>
        <dbReference type="EMBL" id="UZD55850.1"/>
    </source>
</evidence>
<sequence>MPKSTPVPSVETAAAEPASYEDALAELERLVYELESGQLPLDRLLQSYQRGAQLLAYCRARLEAVEQQVKVLEEGQLKPWIQPE</sequence>
<dbReference type="Pfam" id="PF02609">
    <property type="entry name" value="Exonuc_VII_S"/>
    <property type="match status" value="1"/>
</dbReference>
<dbReference type="PANTHER" id="PTHR34137">
    <property type="entry name" value="EXODEOXYRIBONUCLEASE 7 SMALL SUBUNIT"/>
    <property type="match status" value="1"/>
</dbReference>
<dbReference type="EC" id="3.1.11.6" evidence="6"/>
<comment type="subcellular location">
    <subcellularLocation>
        <location evidence="6">Cytoplasm</location>
    </subcellularLocation>
</comment>
<evidence type="ECO:0000256" key="6">
    <source>
        <dbReference type="HAMAP-Rule" id="MF_00337"/>
    </source>
</evidence>
<evidence type="ECO:0000256" key="1">
    <source>
        <dbReference type="ARBA" id="ARBA00009998"/>
    </source>
</evidence>
<keyword evidence="4 6" id="KW-0378">Hydrolase</keyword>
<dbReference type="InterPro" id="IPR003761">
    <property type="entry name" value="Exonuc_VII_S"/>
</dbReference>
<evidence type="ECO:0000256" key="5">
    <source>
        <dbReference type="ARBA" id="ARBA00022839"/>
    </source>
</evidence>
<comment type="catalytic activity">
    <reaction evidence="6">
        <text>Exonucleolytic cleavage in either 5'- to 3'- or 3'- to 5'-direction to yield nucleoside 5'-phosphates.</text>
        <dbReference type="EC" id="3.1.11.6"/>
    </reaction>
</comment>
<keyword evidence="3 6" id="KW-0540">Nuclease</keyword>
<evidence type="ECO:0000256" key="2">
    <source>
        <dbReference type="ARBA" id="ARBA00022490"/>
    </source>
</evidence>
<protein>
    <recommendedName>
        <fullName evidence="6">Exodeoxyribonuclease 7 small subunit</fullName>
        <ecNumber evidence="6">3.1.11.6</ecNumber>
    </recommendedName>
    <alternativeName>
        <fullName evidence="6">Exodeoxyribonuclease VII small subunit</fullName>
        <shortName evidence="6">Exonuclease VII small subunit</shortName>
    </alternativeName>
</protein>
<keyword evidence="2 6" id="KW-0963">Cytoplasm</keyword>
<comment type="function">
    <text evidence="6">Bidirectionally degrades single-stranded DNA into large acid-insoluble oligonucleotides, which are then degraded further into small acid-soluble oligonucleotides.</text>
</comment>
<comment type="similarity">
    <text evidence="1 6">Belongs to the XseB family.</text>
</comment>
<evidence type="ECO:0000313" key="8">
    <source>
        <dbReference type="Proteomes" id="UP001163266"/>
    </source>
</evidence>
<name>A0ABY6MV13_9BURK</name>
<gene>
    <name evidence="6 7" type="primary">xseB</name>
    <name evidence="7" type="ORF">OMP39_04515</name>
</gene>
<dbReference type="PANTHER" id="PTHR34137:SF1">
    <property type="entry name" value="EXODEOXYRIBONUCLEASE 7 SMALL SUBUNIT"/>
    <property type="match status" value="1"/>
</dbReference>
<comment type="subunit">
    <text evidence="6">Heterooligomer composed of large and small subunits.</text>
</comment>
<keyword evidence="5 6" id="KW-0269">Exonuclease</keyword>
<dbReference type="InterPro" id="IPR037004">
    <property type="entry name" value="Exonuc_VII_ssu_sf"/>
</dbReference>
<organism evidence="7 8">
    <name type="scientific">Caldimonas aquatica</name>
    <dbReference type="NCBI Taxonomy" id="376175"/>
    <lineage>
        <taxon>Bacteria</taxon>
        <taxon>Pseudomonadati</taxon>
        <taxon>Pseudomonadota</taxon>
        <taxon>Betaproteobacteria</taxon>
        <taxon>Burkholderiales</taxon>
        <taxon>Sphaerotilaceae</taxon>
        <taxon>Caldimonas</taxon>
    </lineage>
</organism>
<dbReference type="SUPFAM" id="SSF116842">
    <property type="entry name" value="XseB-like"/>
    <property type="match status" value="1"/>
</dbReference>
<evidence type="ECO:0000256" key="3">
    <source>
        <dbReference type="ARBA" id="ARBA00022722"/>
    </source>
</evidence>
<dbReference type="Proteomes" id="UP001163266">
    <property type="component" value="Chromosome"/>
</dbReference>
<reference evidence="7" key="1">
    <citation type="submission" date="2022-10" db="EMBL/GenBank/DDBJ databases">
        <title>Complete genome sequence of Schlegelella aquatica LMG 23380.</title>
        <authorList>
            <person name="Musilova J."/>
            <person name="Kourilova X."/>
            <person name="Bezdicek M."/>
            <person name="Hermankova K."/>
            <person name="Obruca S."/>
            <person name="Sedlar K."/>
        </authorList>
    </citation>
    <scope>NUCLEOTIDE SEQUENCE</scope>
    <source>
        <strain evidence="7">LMG 23380</strain>
    </source>
</reference>